<keyword evidence="1" id="KW-0812">Transmembrane</keyword>
<feature type="transmembrane region" description="Helical" evidence="1">
    <location>
        <begin position="23"/>
        <end position="44"/>
    </location>
</feature>
<evidence type="ECO:0000256" key="1">
    <source>
        <dbReference type="SAM" id="Phobius"/>
    </source>
</evidence>
<name>A0A133ZXR2_9FIRM</name>
<dbReference type="Proteomes" id="UP000070394">
    <property type="component" value="Unassembled WGS sequence"/>
</dbReference>
<dbReference type="PROSITE" id="PS51257">
    <property type="entry name" value="PROKAR_LIPOPROTEIN"/>
    <property type="match status" value="1"/>
</dbReference>
<keyword evidence="1" id="KW-0472">Membrane</keyword>
<keyword evidence="1" id="KW-1133">Transmembrane helix</keyword>
<dbReference type="GO" id="GO:0016787">
    <property type="term" value="F:hydrolase activity"/>
    <property type="evidence" value="ECO:0007669"/>
    <property type="project" value="UniProtKB-KW"/>
</dbReference>
<feature type="transmembrane region" description="Helical" evidence="1">
    <location>
        <begin position="56"/>
        <end position="76"/>
    </location>
</feature>
<keyword evidence="2" id="KW-0378">Hydrolase</keyword>
<accession>A0A133ZXR2</accession>
<reference evidence="3" key="1">
    <citation type="submission" date="2016-01" db="EMBL/GenBank/DDBJ databases">
        <authorList>
            <person name="Mitreva M."/>
            <person name="Pepin K.H."/>
            <person name="Mihindukulasuriya K.A."/>
            <person name="Fulton R."/>
            <person name="Fronick C."/>
            <person name="O'Laughlin M."/>
            <person name="Miner T."/>
            <person name="Herter B."/>
            <person name="Rosa B.A."/>
            <person name="Cordes M."/>
            <person name="Tomlinson C."/>
            <person name="Wollam A."/>
            <person name="Palsikar V.B."/>
            <person name="Mardis E.R."/>
            <person name="Wilson R.K."/>
        </authorList>
    </citation>
    <scope>NUCLEOTIDE SEQUENCE [LARGE SCALE GENOMIC DNA]</scope>
    <source>
        <strain evidence="3">DNF00896</strain>
    </source>
</reference>
<dbReference type="PATRIC" id="fig|467210.3.peg.646"/>
<protein>
    <submittedName>
        <fullName evidence="2">Putative membrane-bound metal-dependent hydrolase</fullName>
    </submittedName>
</protein>
<comment type="caution">
    <text evidence="2">The sequence shown here is derived from an EMBL/GenBank/DDBJ whole genome shotgun (WGS) entry which is preliminary data.</text>
</comment>
<organism evidence="2 3">
    <name type="scientific">Lachnoanaerobaculum saburreum</name>
    <dbReference type="NCBI Taxonomy" id="467210"/>
    <lineage>
        <taxon>Bacteria</taxon>
        <taxon>Bacillati</taxon>
        <taxon>Bacillota</taxon>
        <taxon>Clostridia</taxon>
        <taxon>Lachnospirales</taxon>
        <taxon>Lachnospiraceae</taxon>
        <taxon>Lachnoanaerobaculum</taxon>
    </lineage>
</organism>
<proteinExistence type="predicted"/>
<feature type="transmembrane region" description="Helical" evidence="1">
    <location>
        <begin position="88"/>
        <end position="106"/>
    </location>
</feature>
<dbReference type="STRING" id="467210.HMPREF1866_00655"/>
<dbReference type="EMBL" id="LSDA01000017">
    <property type="protein sequence ID" value="KXB60229.1"/>
    <property type="molecule type" value="Genomic_DNA"/>
</dbReference>
<evidence type="ECO:0000313" key="2">
    <source>
        <dbReference type="EMBL" id="KXB60229.1"/>
    </source>
</evidence>
<dbReference type="OrthoDB" id="5459053at2"/>
<keyword evidence="3" id="KW-1185">Reference proteome</keyword>
<dbReference type="Pfam" id="PF04307">
    <property type="entry name" value="YdjM"/>
    <property type="match status" value="1"/>
</dbReference>
<evidence type="ECO:0000313" key="3">
    <source>
        <dbReference type="Proteomes" id="UP000070394"/>
    </source>
</evidence>
<gene>
    <name evidence="2" type="ORF">HMPREF1866_00655</name>
</gene>
<dbReference type="RefSeq" id="WP_060930591.1">
    <property type="nucleotide sequence ID" value="NZ_KQ959779.1"/>
</dbReference>
<dbReference type="AlphaFoldDB" id="A0A133ZXR2"/>
<feature type="transmembrane region" description="Helical" evidence="1">
    <location>
        <begin position="113"/>
        <end position="131"/>
    </location>
</feature>
<dbReference type="InterPro" id="IPR007404">
    <property type="entry name" value="YdjM-like"/>
</dbReference>
<sequence length="212" mass="23111">MLGKTHFSVGMAAGLVACRPQSLSMLVAGTAIAGFGGIISDIDVGTSDAHNKVEHIIGLAGLSIFGVVVADALFHVGIYNRLMADSNIARIIVGVLAFLGICTFGMRQPHRSFMHSFVALLGLSFFTYVIFPDITPYFFVGFISHMVIDAFNGKREKIFWPLGKGFSLRMCKADGLVNKLLFHISNIAVFLLILTSRPVQTTAMHILRVIHR</sequence>